<protein>
    <submittedName>
        <fullName evidence="1">Uncharacterized protein</fullName>
    </submittedName>
</protein>
<dbReference type="Proteomes" id="UP000199545">
    <property type="component" value="Unassembled WGS sequence"/>
</dbReference>
<name>A0A1I3PYW5_9BACL</name>
<dbReference type="STRING" id="46223.SAMN05421852_106169"/>
<proteinExistence type="predicted"/>
<dbReference type="AlphaFoldDB" id="A0A1I3PYW5"/>
<dbReference type="EMBL" id="FORR01000006">
    <property type="protein sequence ID" value="SFJ26605.1"/>
    <property type="molecule type" value="Genomic_DNA"/>
</dbReference>
<organism evidence="1 2">
    <name type="scientific">Thermoflavimicrobium dichotomicum</name>
    <dbReference type="NCBI Taxonomy" id="46223"/>
    <lineage>
        <taxon>Bacteria</taxon>
        <taxon>Bacillati</taxon>
        <taxon>Bacillota</taxon>
        <taxon>Bacilli</taxon>
        <taxon>Bacillales</taxon>
        <taxon>Thermoactinomycetaceae</taxon>
        <taxon>Thermoflavimicrobium</taxon>
    </lineage>
</organism>
<reference evidence="1 2" key="1">
    <citation type="submission" date="2016-10" db="EMBL/GenBank/DDBJ databases">
        <authorList>
            <person name="de Groot N.N."/>
        </authorList>
    </citation>
    <scope>NUCLEOTIDE SEQUENCE [LARGE SCALE GENOMIC DNA]</scope>
    <source>
        <strain evidence="1 2">DSM 44778</strain>
    </source>
</reference>
<keyword evidence="2" id="KW-1185">Reference proteome</keyword>
<sequence length="56" mass="6616">MKRKIRFGIIRAKDDPEMEEVSQVLKQVEGLVKNIGEQIQNVFHTPKQDEENQHKK</sequence>
<dbReference type="RefSeq" id="WP_175482369.1">
    <property type="nucleotide sequence ID" value="NZ_FORR01000006.1"/>
</dbReference>
<gene>
    <name evidence="1" type="ORF">SAMN05421852_106169</name>
</gene>
<evidence type="ECO:0000313" key="1">
    <source>
        <dbReference type="EMBL" id="SFJ26605.1"/>
    </source>
</evidence>
<accession>A0A1I3PYW5</accession>
<evidence type="ECO:0000313" key="2">
    <source>
        <dbReference type="Proteomes" id="UP000199545"/>
    </source>
</evidence>